<dbReference type="EMBL" id="JACEZT010000002">
    <property type="protein sequence ID" value="MBA5636408.1"/>
    <property type="molecule type" value="Genomic_DNA"/>
</dbReference>
<sequence length="370" mass="38510">MKVKHKRMPNRAMLLLAAHLVVAPALAADAFRVRYNIAGSLGGEIFAPLDQPGVAVAGALTRIDIDKLSGDHGEVRTMAVPGGVLPLPAPTPAALYPSYGGQDGVSGTAGSSQNQQNVAIGYMSPEVVGGGHFTFGVNLAYAVIKQRLTLAAPTPALSYPNPLVPSTAARAQVAVGFDAGYQAGLAAQGNAVSGNDEGMGDAELLGGWTYSSERWRIVAGGSIVLPTGHYDSARAVNVGFGNFYTLRPAFQAAWLATPHLAVAGKFTLGLNDRNRDSHIRSGNWAGAEAALAYLSPVGVVGAHTVLVRQYQDDDGGAFGANRYALTGTGLFFTTKLPVIDAALTVQYMTTSSSRNAKAGNFAQLRLVKLF</sequence>
<reference evidence="2 3" key="1">
    <citation type="submission" date="2020-07" db="EMBL/GenBank/DDBJ databases">
        <title>Novel species isolated from subtropical streams in China.</title>
        <authorList>
            <person name="Lu H."/>
        </authorList>
    </citation>
    <scope>NUCLEOTIDE SEQUENCE [LARGE SCALE GENOMIC DNA]</scope>
    <source>
        <strain evidence="2 3">LX20W</strain>
    </source>
</reference>
<feature type="signal peptide" evidence="1">
    <location>
        <begin position="1"/>
        <end position="27"/>
    </location>
</feature>
<protein>
    <submittedName>
        <fullName evidence="2">Transporter</fullName>
    </submittedName>
</protein>
<name>A0A7W2EPV3_9BURK</name>
<dbReference type="AlphaFoldDB" id="A0A7W2EPV3"/>
<dbReference type="RefSeq" id="WP_182160540.1">
    <property type="nucleotide sequence ID" value="NZ_JACEZT010000002.1"/>
</dbReference>
<evidence type="ECO:0000313" key="3">
    <source>
        <dbReference type="Proteomes" id="UP000534388"/>
    </source>
</evidence>
<dbReference type="InterPro" id="IPR025737">
    <property type="entry name" value="FApF"/>
</dbReference>
<feature type="chain" id="PRO_5031423176" evidence="1">
    <location>
        <begin position="28"/>
        <end position="370"/>
    </location>
</feature>
<dbReference type="Pfam" id="PF13557">
    <property type="entry name" value="Phenol_MetA_deg"/>
    <property type="match status" value="1"/>
</dbReference>
<accession>A0A7W2EPV3</accession>
<organism evidence="2 3">
    <name type="scientific">Rugamonas brunnea</name>
    <dbReference type="NCBI Taxonomy" id="2758569"/>
    <lineage>
        <taxon>Bacteria</taxon>
        <taxon>Pseudomonadati</taxon>
        <taxon>Pseudomonadota</taxon>
        <taxon>Betaproteobacteria</taxon>
        <taxon>Burkholderiales</taxon>
        <taxon>Oxalobacteraceae</taxon>
        <taxon>Telluria group</taxon>
        <taxon>Rugamonas</taxon>
    </lineage>
</organism>
<dbReference type="Proteomes" id="UP000534388">
    <property type="component" value="Unassembled WGS sequence"/>
</dbReference>
<gene>
    <name evidence="2" type="ORF">H3H37_05010</name>
</gene>
<keyword evidence="3" id="KW-1185">Reference proteome</keyword>
<proteinExistence type="predicted"/>
<evidence type="ECO:0000256" key="1">
    <source>
        <dbReference type="SAM" id="SignalP"/>
    </source>
</evidence>
<keyword evidence="1" id="KW-0732">Signal</keyword>
<comment type="caution">
    <text evidence="2">The sequence shown here is derived from an EMBL/GenBank/DDBJ whole genome shotgun (WGS) entry which is preliminary data.</text>
</comment>
<evidence type="ECO:0000313" key="2">
    <source>
        <dbReference type="EMBL" id="MBA5636408.1"/>
    </source>
</evidence>